<dbReference type="eggNOG" id="COG1877">
    <property type="taxonomic scope" value="Bacteria"/>
</dbReference>
<accession>I0K9J4</accession>
<dbReference type="EC" id="3.1.3.12" evidence="3"/>
<dbReference type="PATRIC" id="fig|1166018.3.peg.4558"/>
<comment type="similarity">
    <text evidence="1">In the C-terminal section; belongs to the trehalose phosphatase family.</text>
</comment>
<dbReference type="STRING" id="1166018.FAES_2788"/>
<keyword evidence="3" id="KW-0378">Hydrolase</keyword>
<dbReference type="AlphaFoldDB" id="I0K9J4"/>
<evidence type="ECO:0000256" key="2">
    <source>
        <dbReference type="ARBA" id="ARBA00008799"/>
    </source>
</evidence>
<keyword evidence="3" id="KW-0808">Transferase</keyword>
<dbReference type="InterPro" id="IPR036412">
    <property type="entry name" value="HAD-like_sf"/>
</dbReference>
<sequence length="746" mass="84266">MSYSYQQTNHTMPQAFNRLIIVSYRLPFTVHQTSDGPVLHQNSGGLVSAVLSMAERLGQTDGQPTKIHWVGHGESVLREVDPAVLENEAFVAHPVFLDEAVNQGFYEGFSNNLLWPLFHYFPSYASFQEADFAHYQQANGHFRDVLTNLAQPGDLIWIHDFQLMLLPELVRQALPDATIGYFFHIPFPTYEIVKLLPRLWRQQLIQGALGADVVGFHTPDYGQHFLHSVAEVLNLPILEQRVVLPDRSVLVRDFPISVDFTKFDGSAQTDTVTSIRQRYQRLLGHNRLIFSVDRLDYTKGITYRLQGYERFLTQYPDWHNKVTFVMTVVPSRDQIGQYQELKREIEETVGRINGRFGGIGWRPIVYTYASLTFTELLALYTACDVALITPIRDGMNLVCKEFVASRYDQRGALVLSELAGAAQELTDAIIINPTDTQEVADAIQQGLTMPEPEQALRMNQMRHHLQNHNVFRWSHDFLAAIADSQAPRPALETNLPLDTFSQAFGQASCRLLLVDFDGTLAPIVNNPADARPSATLRLTLNELAQHSDLVVISGRNRAFLEKTFAGLRVYLVAEHGAFLKKPEQSWETLDLSTPDWLAPIRDTLQQYVRQFPGSFVEEKETAIAWHYRMVDADDVEARAVDLATTLRGSAAVVPLSVIQGSKVVEVKPAQHSKGTVALALTEQKPYDFIMSIGDDTTDEDMFRQLPNWAYTLKVGPGPSFARYRLARQPDVETLLRQMSEVLTPVL</sequence>
<comment type="similarity">
    <text evidence="2">Belongs to the glycosyltransferase 20 family.</text>
</comment>
<keyword evidence="3" id="KW-0328">Glycosyltransferase</keyword>
<dbReference type="PANTHER" id="PTHR10788">
    <property type="entry name" value="TREHALOSE-6-PHOSPHATE SYNTHASE"/>
    <property type="match status" value="1"/>
</dbReference>
<evidence type="ECO:0000313" key="3">
    <source>
        <dbReference type="EMBL" id="CCH00797.1"/>
    </source>
</evidence>
<dbReference type="GO" id="GO:0003825">
    <property type="term" value="F:alpha,alpha-trehalose-phosphate synthase (UDP-forming) activity"/>
    <property type="evidence" value="ECO:0007669"/>
    <property type="project" value="UniProtKB-EC"/>
</dbReference>
<dbReference type="CDD" id="cd01627">
    <property type="entry name" value="HAD_TPP"/>
    <property type="match status" value="1"/>
</dbReference>
<reference evidence="3 4" key="1">
    <citation type="journal article" date="2012" name="J. Bacteriol.">
        <title>Genome Sequence of Fibrella aestuarina BUZ 2T, a Filamentous Marine Bacterium.</title>
        <authorList>
            <person name="Filippini M."/>
            <person name="Qi W."/>
            <person name="Blom J."/>
            <person name="Goesmann A."/>
            <person name="Smits T.H."/>
            <person name="Bagheri H.C."/>
        </authorList>
    </citation>
    <scope>NUCLEOTIDE SEQUENCE [LARGE SCALE GENOMIC DNA]</scope>
    <source>
        <strain evidence="4">BUZ 2T</strain>
    </source>
</reference>
<dbReference type="GO" id="GO:0004805">
    <property type="term" value="F:trehalose-phosphatase activity"/>
    <property type="evidence" value="ECO:0007669"/>
    <property type="project" value="UniProtKB-EC"/>
</dbReference>
<keyword evidence="4" id="KW-1185">Reference proteome</keyword>
<dbReference type="EMBL" id="HE796683">
    <property type="protein sequence ID" value="CCH00797.1"/>
    <property type="molecule type" value="Genomic_DNA"/>
</dbReference>
<dbReference type="KEGG" id="fae:FAES_2788"/>
<dbReference type="PANTHER" id="PTHR10788:SF106">
    <property type="entry name" value="BCDNA.GH08860"/>
    <property type="match status" value="1"/>
</dbReference>
<dbReference type="Pfam" id="PF00982">
    <property type="entry name" value="Glyco_transf_20"/>
    <property type="match status" value="1"/>
</dbReference>
<name>I0K9J4_9BACT</name>
<dbReference type="InterPro" id="IPR001830">
    <property type="entry name" value="Glyco_trans_20"/>
</dbReference>
<evidence type="ECO:0000313" key="4">
    <source>
        <dbReference type="Proteomes" id="UP000011058"/>
    </source>
</evidence>
<dbReference type="Gene3D" id="3.30.70.1020">
    <property type="entry name" value="Trehalose-6-phosphate phosphatase related protein, domain 2"/>
    <property type="match status" value="1"/>
</dbReference>
<dbReference type="InterPro" id="IPR003337">
    <property type="entry name" value="Trehalose_PPase"/>
</dbReference>
<dbReference type="Gene3D" id="3.40.50.2000">
    <property type="entry name" value="Glycogen Phosphorylase B"/>
    <property type="match status" value="2"/>
</dbReference>
<dbReference type="HOGENOM" id="CLU_002351_3_3_10"/>
<dbReference type="NCBIfam" id="TIGR00685">
    <property type="entry name" value="T6PP"/>
    <property type="match status" value="1"/>
</dbReference>
<evidence type="ECO:0000256" key="1">
    <source>
        <dbReference type="ARBA" id="ARBA00006330"/>
    </source>
</evidence>
<organism evidence="3 4">
    <name type="scientific">Fibrella aestuarina BUZ 2</name>
    <dbReference type="NCBI Taxonomy" id="1166018"/>
    <lineage>
        <taxon>Bacteria</taxon>
        <taxon>Pseudomonadati</taxon>
        <taxon>Bacteroidota</taxon>
        <taxon>Cytophagia</taxon>
        <taxon>Cytophagales</taxon>
        <taxon>Spirosomataceae</taxon>
        <taxon>Fibrella</taxon>
    </lineage>
</organism>
<dbReference type="GO" id="GO:0005992">
    <property type="term" value="P:trehalose biosynthetic process"/>
    <property type="evidence" value="ECO:0007669"/>
    <property type="project" value="InterPro"/>
</dbReference>
<dbReference type="EC" id="2.4.1.15" evidence="3"/>
<proteinExistence type="inferred from homology"/>
<dbReference type="SUPFAM" id="SSF53756">
    <property type="entry name" value="UDP-Glycosyltransferase/glycogen phosphorylase"/>
    <property type="match status" value="1"/>
</dbReference>
<dbReference type="SUPFAM" id="SSF56784">
    <property type="entry name" value="HAD-like"/>
    <property type="match status" value="1"/>
</dbReference>
<dbReference type="InterPro" id="IPR023214">
    <property type="entry name" value="HAD_sf"/>
</dbReference>
<protein>
    <submittedName>
        <fullName evidence="3">Trehalose-phosphatase</fullName>
        <ecNumber evidence="3">2.4.1.15</ecNumber>
        <ecNumber evidence="3">3.1.3.12</ecNumber>
    </submittedName>
</protein>
<dbReference type="InterPro" id="IPR006379">
    <property type="entry name" value="HAD-SF_hydro_IIB"/>
</dbReference>
<dbReference type="NCBIfam" id="NF011071">
    <property type="entry name" value="PRK14501.1"/>
    <property type="match status" value="1"/>
</dbReference>
<dbReference type="GO" id="GO:0005829">
    <property type="term" value="C:cytosol"/>
    <property type="evidence" value="ECO:0007669"/>
    <property type="project" value="TreeGrafter"/>
</dbReference>
<dbReference type="Gene3D" id="3.40.50.1000">
    <property type="entry name" value="HAD superfamily/HAD-like"/>
    <property type="match status" value="1"/>
</dbReference>
<dbReference type="Pfam" id="PF02358">
    <property type="entry name" value="Trehalose_PPase"/>
    <property type="match status" value="1"/>
</dbReference>
<gene>
    <name evidence="3" type="ORF">FAES_2788</name>
</gene>
<dbReference type="NCBIfam" id="TIGR01484">
    <property type="entry name" value="HAD-SF-IIB"/>
    <property type="match status" value="1"/>
</dbReference>
<dbReference type="CDD" id="cd03788">
    <property type="entry name" value="GT20_TPS"/>
    <property type="match status" value="1"/>
</dbReference>
<dbReference type="Proteomes" id="UP000011058">
    <property type="component" value="Chromosome"/>
</dbReference>
<dbReference type="eggNOG" id="COG0380">
    <property type="taxonomic scope" value="Bacteria"/>
</dbReference>